<name>A0ACB9ZKN7_CATRO</name>
<dbReference type="Proteomes" id="UP001060085">
    <property type="component" value="Linkage Group LG08"/>
</dbReference>
<evidence type="ECO:0000313" key="2">
    <source>
        <dbReference type="Proteomes" id="UP001060085"/>
    </source>
</evidence>
<reference evidence="2" key="1">
    <citation type="journal article" date="2023" name="Nat. Plants">
        <title>Single-cell RNA sequencing provides a high-resolution roadmap for understanding the multicellular compartmentation of specialized metabolism.</title>
        <authorList>
            <person name="Sun S."/>
            <person name="Shen X."/>
            <person name="Li Y."/>
            <person name="Li Y."/>
            <person name="Wang S."/>
            <person name="Li R."/>
            <person name="Zhang H."/>
            <person name="Shen G."/>
            <person name="Guo B."/>
            <person name="Wei J."/>
            <person name="Xu J."/>
            <person name="St-Pierre B."/>
            <person name="Chen S."/>
            <person name="Sun C."/>
        </authorList>
    </citation>
    <scope>NUCLEOTIDE SEQUENCE [LARGE SCALE GENOMIC DNA]</scope>
</reference>
<gene>
    <name evidence="1" type="ORF">M9H77_34234</name>
</gene>
<keyword evidence="2" id="KW-1185">Reference proteome</keyword>
<proteinExistence type="predicted"/>
<evidence type="ECO:0000313" key="1">
    <source>
        <dbReference type="EMBL" id="KAI5648229.1"/>
    </source>
</evidence>
<sequence length="519" mass="59463">MTEIASSSRDFSTWDCSSSFVSPTELLAHDNHDSLKELHLEFISILKSKCALSVVGNSVSLSASITDSNSISLHYQDFTSLHSILSPEDVMVLRGIAEILSSTEYYNDCVQAYIRLRKDIINMIYEILEGKINMEAVREFEYSEELKQKIQRWIQIAKMCIGNIFVREKVLYQQIFEGLGSDDDGDSDNFVYIIGNVAAKLFQFPDSVMASRRLPQRLDIFLPLNQELLNLMPTVNELFCKNSSLPRNIHAYATGIMSRFSEHMTKALSTSEGHVLRELSMNPTPGGGIHSLTEYVIGYMDLISLHRKSLTDLIATTQALKDPNAPELDSSESDSSPLKHHLIRIIEFLIYNLRYKSKFYEKESLNHLFMMNNIHCVAQKIRSSQSLRELIGIKFLKELTLSVERAKNEYLSSWDGICCCLRDNERSKSHAKWSFFPWKSARDVKVKLKTFYQKLENVSEIQEEWEVSDPQLTQKLHQSILDMLLPAYSDFIGEFSGHIAKAHIKYSVKDLETKVLNMF</sequence>
<protein>
    <submittedName>
        <fullName evidence="1">Uncharacterized protein</fullName>
    </submittedName>
</protein>
<accession>A0ACB9ZKN7</accession>
<dbReference type="EMBL" id="CM044708">
    <property type="protein sequence ID" value="KAI5648229.1"/>
    <property type="molecule type" value="Genomic_DNA"/>
</dbReference>
<comment type="caution">
    <text evidence="1">The sequence shown here is derived from an EMBL/GenBank/DDBJ whole genome shotgun (WGS) entry which is preliminary data.</text>
</comment>
<organism evidence="1 2">
    <name type="scientific">Catharanthus roseus</name>
    <name type="common">Madagascar periwinkle</name>
    <name type="synonym">Vinca rosea</name>
    <dbReference type="NCBI Taxonomy" id="4058"/>
    <lineage>
        <taxon>Eukaryota</taxon>
        <taxon>Viridiplantae</taxon>
        <taxon>Streptophyta</taxon>
        <taxon>Embryophyta</taxon>
        <taxon>Tracheophyta</taxon>
        <taxon>Spermatophyta</taxon>
        <taxon>Magnoliopsida</taxon>
        <taxon>eudicotyledons</taxon>
        <taxon>Gunneridae</taxon>
        <taxon>Pentapetalae</taxon>
        <taxon>asterids</taxon>
        <taxon>lamiids</taxon>
        <taxon>Gentianales</taxon>
        <taxon>Apocynaceae</taxon>
        <taxon>Rauvolfioideae</taxon>
        <taxon>Vinceae</taxon>
        <taxon>Catharanthinae</taxon>
        <taxon>Catharanthus</taxon>
    </lineage>
</organism>